<name>A0A328C806_9DELT</name>
<feature type="signal peptide" evidence="2">
    <location>
        <begin position="1"/>
        <end position="19"/>
    </location>
</feature>
<dbReference type="EMBL" id="QHKO01000003">
    <property type="protein sequence ID" value="RAL22800.1"/>
    <property type="molecule type" value="Genomic_DNA"/>
</dbReference>
<evidence type="ECO:0000313" key="3">
    <source>
        <dbReference type="EMBL" id="RAL22800.1"/>
    </source>
</evidence>
<sequence length="239" mass="25703">MFCLGPGVALFLSACPALRPPVVAPAPAAATRLEVSRVSERGLYLRIPPSPTAAPARLRLERQQGDEPATPLYDLVLSEPQQHAWRQGALELLDPQGVARQNLRYTLLTSPQDASAEGWELSASLETSSRALPAPPSTFDVTSTPEGLLLHWQARPAQRTRLMRRALPADPAEGDAPWEPLADLEPAAGARFLDRSARPGQAYAYIAQHVDDRAPAPHFGPFGPPTYAVAPPQSEPPAP</sequence>
<feature type="chain" id="PRO_5016437394" description="Fibronectin type-III domain-containing protein" evidence="2">
    <location>
        <begin position="20"/>
        <end position="239"/>
    </location>
</feature>
<evidence type="ECO:0008006" key="5">
    <source>
        <dbReference type="Google" id="ProtNLM"/>
    </source>
</evidence>
<evidence type="ECO:0000313" key="4">
    <source>
        <dbReference type="Proteomes" id="UP000249169"/>
    </source>
</evidence>
<proteinExistence type="predicted"/>
<gene>
    <name evidence="3" type="ORF">DL240_07865</name>
</gene>
<evidence type="ECO:0000256" key="1">
    <source>
        <dbReference type="SAM" id="MobiDB-lite"/>
    </source>
</evidence>
<protein>
    <recommendedName>
        <fullName evidence="5">Fibronectin type-III domain-containing protein</fullName>
    </recommendedName>
</protein>
<feature type="region of interest" description="Disordered" evidence="1">
    <location>
        <begin position="215"/>
        <end position="239"/>
    </location>
</feature>
<keyword evidence="2" id="KW-0732">Signal</keyword>
<keyword evidence="4" id="KW-1185">Reference proteome</keyword>
<evidence type="ECO:0000256" key="2">
    <source>
        <dbReference type="SAM" id="SignalP"/>
    </source>
</evidence>
<organism evidence="3 4">
    <name type="scientific">Lujinxingia litoralis</name>
    <dbReference type="NCBI Taxonomy" id="2211119"/>
    <lineage>
        <taxon>Bacteria</taxon>
        <taxon>Deltaproteobacteria</taxon>
        <taxon>Bradymonadales</taxon>
        <taxon>Lujinxingiaceae</taxon>
        <taxon>Lujinxingia</taxon>
    </lineage>
</organism>
<dbReference type="Proteomes" id="UP000249169">
    <property type="component" value="Unassembled WGS sequence"/>
</dbReference>
<reference evidence="3 4" key="1">
    <citation type="submission" date="2018-05" db="EMBL/GenBank/DDBJ databases">
        <title>Lujinxingia marina gen. nov. sp. nov., a new facultative anaerobic member of the class Deltaproteobacteria, and proposal of Lujinxingaceae fam. nov.</title>
        <authorList>
            <person name="Li C.-M."/>
        </authorList>
    </citation>
    <scope>NUCLEOTIDE SEQUENCE [LARGE SCALE GENOMIC DNA]</scope>
    <source>
        <strain evidence="3 4">B210</strain>
    </source>
</reference>
<dbReference type="AlphaFoldDB" id="A0A328C806"/>
<accession>A0A328C806</accession>
<comment type="caution">
    <text evidence="3">The sequence shown here is derived from an EMBL/GenBank/DDBJ whole genome shotgun (WGS) entry which is preliminary data.</text>
</comment>